<feature type="transmembrane region" description="Helical" evidence="6">
    <location>
        <begin position="39"/>
        <end position="66"/>
    </location>
</feature>
<feature type="transmembrane region" description="Helical" evidence="6">
    <location>
        <begin position="183"/>
        <end position="202"/>
    </location>
</feature>
<evidence type="ECO:0000256" key="6">
    <source>
        <dbReference type="SAM" id="Phobius"/>
    </source>
</evidence>
<reference evidence="7" key="2">
    <citation type="submission" date="2023-01" db="EMBL/GenBank/DDBJ databases">
        <title>Draft genome sequence of Devosia yakushimensis strain NBRC 103855.</title>
        <authorList>
            <person name="Sun Q."/>
            <person name="Mori K."/>
        </authorList>
    </citation>
    <scope>NUCLEOTIDE SEQUENCE</scope>
    <source>
        <strain evidence="7">NBRC 103855</strain>
    </source>
</reference>
<organism evidence="7 8">
    <name type="scientific">Devosia yakushimensis</name>
    <dbReference type="NCBI Taxonomy" id="470028"/>
    <lineage>
        <taxon>Bacteria</taxon>
        <taxon>Pseudomonadati</taxon>
        <taxon>Pseudomonadota</taxon>
        <taxon>Alphaproteobacteria</taxon>
        <taxon>Hyphomicrobiales</taxon>
        <taxon>Devosiaceae</taxon>
        <taxon>Devosia</taxon>
    </lineage>
</organism>
<keyword evidence="4 6" id="KW-1133">Transmembrane helix</keyword>
<sequence>MPMMETWMPFIIATAIFACMPGPAILYMTAQTLAHGGRAGIMAALGIHIGCYVHILAAAIGLAALLEHVPTLYAAIRFLGAGYLVWLGVSMLLNLSRAAPGGAIAGGPSAIFRQSVMVEMLNPKTALFFVTFLPQFVDPAAGLPVSLQFLALGMIVNLALSLADLAAVGLASLASARLPARGHLLPAISGSMLIGLGVILVWQSPGL</sequence>
<reference evidence="7" key="1">
    <citation type="journal article" date="2014" name="Int. J. Syst. Evol. Microbiol.">
        <title>Complete genome of a new Firmicutes species belonging to the dominant human colonic microbiota ('Ruminococcus bicirculans') reveals two chromosomes and a selective capacity to utilize plant glucans.</title>
        <authorList>
            <consortium name="NISC Comparative Sequencing Program"/>
            <person name="Wegmann U."/>
            <person name="Louis P."/>
            <person name="Goesmann A."/>
            <person name="Henrissat B."/>
            <person name="Duncan S.H."/>
            <person name="Flint H.J."/>
        </authorList>
    </citation>
    <scope>NUCLEOTIDE SEQUENCE</scope>
    <source>
        <strain evidence="7">NBRC 103855</strain>
    </source>
</reference>
<dbReference type="Proteomes" id="UP001161406">
    <property type="component" value="Unassembled WGS sequence"/>
</dbReference>
<evidence type="ECO:0000256" key="3">
    <source>
        <dbReference type="ARBA" id="ARBA00022692"/>
    </source>
</evidence>
<evidence type="ECO:0000313" key="7">
    <source>
        <dbReference type="EMBL" id="GLQ11822.1"/>
    </source>
</evidence>
<dbReference type="InterPro" id="IPR001123">
    <property type="entry name" value="LeuE-type"/>
</dbReference>
<evidence type="ECO:0000256" key="1">
    <source>
        <dbReference type="ARBA" id="ARBA00004651"/>
    </source>
</evidence>
<feature type="transmembrane region" description="Helical" evidence="6">
    <location>
        <begin position="6"/>
        <end position="27"/>
    </location>
</feature>
<accession>A0ABQ5UIC5</accession>
<comment type="caution">
    <text evidence="7">The sequence shown here is derived from an EMBL/GenBank/DDBJ whole genome shotgun (WGS) entry which is preliminary data.</text>
</comment>
<evidence type="ECO:0000256" key="5">
    <source>
        <dbReference type="ARBA" id="ARBA00023136"/>
    </source>
</evidence>
<keyword evidence="5 6" id="KW-0472">Membrane</keyword>
<evidence type="ECO:0000313" key="8">
    <source>
        <dbReference type="Proteomes" id="UP001161406"/>
    </source>
</evidence>
<feature type="transmembrane region" description="Helical" evidence="6">
    <location>
        <begin position="149"/>
        <end position="171"/>
    </location>
</feature>
<dbReference type="PANTHER" id="PTHR30086:SF20">
    <property type="entry name" value="ARGININE EXPORTER PROTEIN ARGO-RELATED"/>
    <property type="match status" value="1"/>
</dbReference>
<dbReference type="PANTHER" id="PTHR30086">
    <property type="entry name" value="ARGININE EXPORTER PROTEIN ARGO"/>
    <property type="match status" value="1"/>
</dbReference>
<keyword evidence="2" id="KW-1003">Cell membrane</keyword>
<name>A0ABQ5UIC5_9HYPH</name>
<feature type="transmembrane region" description="Helical" evidence="6">
    <location>
        <begin position="72"/>
        <end position="95"/>
    </location>
</feature>
<keyword evidence="8" id="KW-1185">Reference proteome</keyword>
<dbReference type="PIRSF" id="PIRSF006324">
    <property type="entry name" value="LeuE"/>
    <property type="match status" value="1"/>
</dbReference>
<comment type="subcellular location">
    <subcellularLocation>
        <location evidence="1">Cell membrane</location>
        <topology evidence="1">Multi-pass membrane protein</topology>
    </subcellularLocation>
</comment>
<keyword evidence="3 6" id="KW-0812">Transmembrane</keyword>
<dbReference type="EMBL" id="BSNG01000003">
    <property type="protein sequence ID" value="GLQ11822.1"/>
    <property type="molecule type" value="Genomic_DNA"/>
</dbReference>
<evidence type="ECO:0000256" key="2">
    <source>
        <dbReference type="ARBA" id="ARBA00022475"/>
    </source>
</evidence>
<evidence type="ECO:0000256" key="4">
    <source>
        <dbReference type="ARBA" id="ARBA00022989"/>
    </source>
</evidence>
<dbReference type="Pfam" id="PF01810">
    <property type="entry name" value="LysE"/>
    <property type="match status" value="1"/>
</dbReference>
<gene>
    <name evidence="7" type="ORF">GCM10007913_37540</name>
</gene>
<dbReference type="RefSeq" id="WP_370461265.1">
    <property type="nucleotide sequence ID" value="NZ_BSNG01000003.1"/>
</dbReference>
<proteinExistence type="predicted"/>
<protein>
    <submittedName>
        <fullName evidence="7">Amino acid transporter</fullName>
    </submittedName>
</protein>